<evidence type="ECO:0000313" key="11">
    <source>
        <dbReference type="EMBL" id="KAK8753190.1"/>
    </source>
</evidence>
<dbReference type="AlphaFoldDB" id="A0AAW0YNR1"/>
<reference evidence="11 12" key="1">
    <citation type="journal article" date="2024" name="BMC Genomics">
        <title>Genome assembly of redclaw crayfish (Cherax quadricarinatus) provides insights into its immune adaptation and hypoxia tolerance.</title>
        <authorList>
            <person name="Liu Z."/>
            <person name="Zheng J."/>
            <person name="Li H."/>
            <person name="Fang K."/>
            <person name="Wang S."/>
            <person name="He J."/>
            <person name="Zhou D."/>
            <person name="Weng S."/>
            <person name="Chi M."/>
            <person name="Gu Z."/>
            <person name="He J."/>
            <person name="Li F."/>
            <person name="Wang M."/>
        </authorList>
    </citation>
    <scope>NUCLEOTIDE SEQUENCE [LARGE SCALE GENOMIC DNA]</scope>
    <source>
        <strain evidence="11">ZL_2023a</strain>
    </source>
</reference>
<dbReference type="Pfam" id="PF01650">
    <property type="entry name" value="Peptidase_C13"/>
    <property type="match status" value="1"/>
</dbReference>
<evidence type="ECO:0000256" key="6">
    <source>
        <dbReference type="ARBA" id="ARBA00022801"/>
    </source>
</evidence>
<dbReference type="GO" id="GO:0051603">
    <property type="term" value="P:proteolysis involved in protein catabolic process"/>
    <property type="evidence" value="ECO:0007669"/>
    <property type="project" value="TreeGrafter"/>
</dbReference>
<dbReference type="InterPro" id="IPR001096">
    <property type="entry name" value="Peptidase_C13"/>
</dbReference>
<evidence type="ECO:0000256" key="8">
    <source>
        <dbReference type="PIRSR" id="PIRSR019663-1"/>
    </source>
</evidence>
<dbReference type="Gene3D" id="3.40.50.1460">
    <property type="match status" value="1"/>
</dbReference>
<keyword evidence="7" id="KW-0788">Thiol protease</keyword>
<accession>A0AAW0YNR1</accession>
<organism evidence="11 12">
    <name type="scientific">Cherax quadricarinatus</name>
    <name type="common">Australian red claw crayfish</name>
    <dbReference type="NCBI Taxonomy" id="27406"/>
    <lineage>
        <taxon>Eukaryota</taxon>
        <taxon>Metazoa</taxon>
        <taxon>Ecdysozoa</taxon>
        <taxon>Arthropoda</taxon>
        <taxon>Crustacea</taxon>
        <taxon>Multicrustacea</taxon>
        <taxon>Malacostraca</taxon>
        <taxon>Eumalacostraca</taxon>
        <taxon>Eucarida</taxon>
        <taxon>Decapoda</taxon>
        <taxon>Pleocyemata</taxon>
        <taxon>Astacidea</taxon>
        <taxon>Parastacoidea</taxon>
        <taxon>Parastacidae</taxon>
        <taxon>Cherax</taxon>
    </lineage>
</organism>
<dbReference type="PANTHER" id="PTHR12000:SF42">
    <property type="entry name" value="LEGUMAIN"/>
    <property type="match status" value="1"/>
</dbReference>
<keyword evidence="5 9" id="KW-0732">Signal</keyword>
<dbReference type="GO" id="GO:0004197">
    <property type="term" value="F:cysteine-type endopeptidase activity"/>
    <property type="evidence" value="ECO:0007669"/>
    <property type="project" value="UniProtKB-EC"/>
</dbReference>
<evidence type="ECO:0000256" key="5">
    <source>
        <dbReference type="ARBA" id="ARBA00022729"/>
    </source>
</evidence>
<comment type="caution">
    <text evidence="11">The sequence shown here is derived from an EMBL/GenBank/DDBJ whole genome shotgun (WGS) entry which is preliminary data.</text>
</comment>
<evidence type="ECO:0000256" key="3">
    <source>
        <dbReference type="ARBA" id="ARBA00012628"/>
    </source>
</evidence>
<keyword evidence="6" id="KW-0378">Hydrolase</keyword>
<feature type="signal peptide" evidence="9">
    <location>
        <begin position="1"/>
        <end position="19"/>
    </location>
</feature>
<comment type="catalytic activity">
    <reaction evidence="1">
        <text>Hydrolysis of proteins and small molecule substrates at -Asn-|-Xaa- bonds.</text>
        <dbReference type="EC" id="3.4.22.34"/>
    </reaction>
</comment>
<evidence type="ECO:0000256" key="9">
    <source>
        <dbReference type="SAM" id="SignalP"/>
    </source>
</evidence>
<protein>
    <recommendedName>
        <fullName evidence="3">legumain</fullName>
        <ecNumber evidence="3">3.4.22.34</ecNumber>
    </recommendedName>
</protein>
<feature type="domain" description="Legumain prodomain" evidence="10">
    <location>
        <begin position="340"/>
        <end position="434"/>
    </location>
</feature>
<dbReference type="EMBL" id="JARKIK010000003">
    <property type="protein sequence ID" value="KAK8753191.1"/>
    <property type="molecule type" value="Genomic_DNA"/>
</dbReference>
<proteinExistence type="inferred from homology"/>
<evidence type="ECO:0000256" key="7">
    <source>
        <dbReference type="ARBA" id="ARBA00022807"/>
    </source>
</evidence>
<evidence type="ECO:0000256" key="4">
    <source>
        <dbReference type="ARBA" id="ARBA00022670"/>
    </source>
</evidence>
<feature type="active site" evidence="8">
    <location>
        <position position="150"/>
    </location>
</feature>
<evidence type="ECO:0000259" key="10">
    <source>
        <dbReference type="Pfam" id="PF20985"/>
    </source>
</evidence>
<dbReference type="FunFam" id="3.40.50.1460:FF:000006">
    <property type="entry name" value="Legumain"/>
    <property type="match status" value="1"/>
</dbReference>
<dbReference type="PANTHER" id="PTHR12000">
    <property type="entry name" value="HEMOGLOBINASE FAMILY MEMBER"/>
    <property type="match status" value="1"/>
</dbReference>
<dbReference type="EMBL" id="JARKIK010000003">
    <property type="protein sequence ID" value="KAK8753190.1"/>
    <property type="molecule type" value="Genomic_DNA"/>
</dbReference>
<feature type="chain" id="PRO_5044717562" description="legumain" evidence="9">
    <location>
        <begin position="20"/>
        <end position="443"/>
    </location>
</feature>
<dbReference type="GO" id="GO:0005773">
    <property type="term" value="C:vacuole"/>
    <property type="evidence" value="ECO:0007669"/>
    <property type="project" value="GOC"/>
</dbReference>
<dbReference type="EMBL" id="JARKIK010000003">
    <property type="protein sequence ID" value="KAK8753192.1"/>
    <property type="molecule type" value="Genomic_DNA"/>
</dbReference>
<reference evidence="11" key="2">
    <citation type="submission" date="2024-01" db="EMBL/GenBank/DDBJ databases">
        <authorList>
            <person name="He J."/>
            <person name="Wang M."/>
            <person name="Zheng J."/>
            <person name="Liu Z."/>
        </authorList>
    </citation>
    <scope>NUCLEOTIDE SEQUENCE</scope>
    <source>
        <strain evidence="11">ZL_2023a</strain>
        <tissue evidence="11">Muscle</tissue>
    </source>
</reference>
<feature type="active site" description="Nucleophile" evidence="8">
    <location>
        <position position="191"/>
    </location>
</feature>
<dbReference type="EC" id="3.4.22.34" evidence="3"/>
<dbReference type="CDD" id="cd21115">
    <property type="entry name" value="legumain_C"/>
    <property type="match status" value="1"/>
</dbReference>
<dbReference type="Pfam" id="PF20985">
    <property type="entry name" value="Legum_prodom"/>
    <property type="match status" value="1"/>
</dbReference>
<evidence type="ECO:0000256" key="2">
    <source>
        <dbReference type="ARBA" id="ARBA00009941"/>
    </source>
</evidence>
<comment type="similarity">
    <text evidence="2">Belongs to the peptidase C13 family.</text>
</comment>
<dbReference type="InterPro" id="IPR048501">
    <property type="entry name" value="Legum_prodom"/>
</dbReference>
<dbReference type="Proteomes" id="UP001445076">
    <property type="component" value="Unassembled WGS sequence"/>
</dbReference>
<keyword evidence="12" id="KW-1185">Reference proteome</keyword>
<dbReference type="PRINTS" id="PR00776">
    <property type="entry name" value="HEMOGLOBNASE"/>
</dbReference>
<sequence>MAMMRVASLMVLLVCLVQGRVRLFEQSEGEIWAVLLAGSNSYMNYRHQADVCHAYQILHQHGVPDDHIIVMMYDDIANSKQNPNPGVIINRPNGPNVYDGVVKDYTGKDVTPENFLKVLNGDAEGLSGVGSGKVLKSGPNDHVFINMVDHGAPGIFAFPQKYLYVQNFTDTILTMHRNQQFKELTIYLEACESGSMFKDIPDDINVYGLSASNAVESSYACYLVDELHTFVGDVFSVKWMEDTDREDTINETLLQQFLIVKKETTTSHVLQWGEKSLDQEVTGAFLGNKAAVADDFGPFLSLNDPCLQSSIRSEDVPLAILQNNVNKANGLTGADFWKQQVDVMQQNRTFVKETMRKIVRVVTGDDAITEQMMTNTHQEIHDNDCHQSSVRTFHDLCFNLGLNPYALRVVHAMVNLCEHGYTADQFSCAARAVCDFDPVTGIN</sequence>
<name>A0AAW0YNR1_CHEQU</name>
<gene>
    <name evidence="11" type="ORF">OTU49_003158</name>
</gene>
<keyword evidence="4" id="KW-0645">Protease</keyword>
<dbReference type="PIRSF" id="PIRSF019663">
    <property type="entry name" value="Legumain"/>
    <property type="match status" value="1"/>
</dbReference>
<dbReference type="EMBL" id="JARKIK010000003">
    <property type="protein sequence ID" value="KAK8753189.1"/>
    <property type="molecule type" value="Genomic_DNA"/>
</dbReference>
<evidence type="ECO:0000256" key="1">
    <source>
        <dbReference type="ARBA" id="ARBA00000810"/>
    </source>
</evidence>
<dbReference type="GO" id="GO:0006624">
    <property type="term" value="P:vacuolar protein processing"/>
    <property type="evidence" value="ECO:0007669"/>
    <property type="project" value="TreeGrafter"/>
</dbReference>
<dbReference type="InterPro" id="IPR046427">
    <property type="entry name" value="Legumain_prodom_sf"/>
</dbReference>
<dbReference type="Gene3D" id="1.10.132.130">
    <property type="match status" value="1"/>
</dbReference>
<evidence type="ECO:0000313" key="12">
    <source>
        <dbReference type="Proteomes" id="UP001445076"/>
    </source>
</evidence>